<dbReference type="Pfam" id="PF12099">
    <property type="entry name" value="DUF3575"/>
    <property type="match status" value="1"/>
</dbReference>
<evidence type="ECO:0000256" key="1">
    <source>
        <dbReference type="SAM" id="SignalP"/>
    </source>
</evidence>
<dbReference type="InterPro" id="IPR021958">
    <property type="entry name" value="DUF3575"/>
</dbReference>
<accession>A0ABW1PSG2</accession>
<feature type="chain" id="PRO_5046596517" evidence="1">
    <location>
        <begin position="21"/>
        <end position="174"/>
    </location>
</feature>
<feature type="signal peptide" evidence="1">
    <location>
        <begin position="1"/>
        <end position="20"/>
    </location>
</feature>
<gene>
    <name evidence="2" type="ORF">ACFPVY_14350</name>
</gene>
<name>A0ABW1PSG2_9FLAO</name>
<proteinExistence type="predicted"/>
<keyword evidence="3" id="KW-1185">Reference proteome</keyword>
<keyword evidence="1" id="KW-0732">Signal</keyword>
<dbReference type="Proteomes" id="UP001596287">
    <property type="component" value="Unassembled WGS sequence"/>
</dbReference>
<comment type="caution">
    <text evidence="2">The sequence shown here is derived from an EMBL/GenBank/DDBJ whole genome shotgun (WGS) entry which is preliminary data.</text>
</comment>
<reference evidence="3" key="1">
    <citation type="journal article" date="2019" name="Int. J. Syst. Evol. Microbiol.">
        <title>The Global Catalogue of Microorganisms (GCM) 10K type strain sequencing project: providing services to taxonomists for standard genome sequencing and annotation.</title>
        <authorList>
            <consortium name="The Broad Institute Genomics Platform"/>
            <consortium name="The Broad Institute Genome Sequencing Center for Infectious Disease"/>
            <person name="Wu L."/>
            <person name="Ma J."/>
        </authorList>
    </citation>
    <scope>NUCLEOTIDE SEQUENCE [LARGE SCALE GENOMIC DNA]</scope>
    <source>
        <strain evidence="3">CCUG 49679</strain>
    </source>
</reference>
<organism evidence="2 3">
    <name type="scientific">Flavobacterium qiangtangense</name>
    <dbReference type="NCBI Taxonomy" id="1442595"/>
    <lineage>
        <taxon>Bacteria</taxon>
        <taxon>Pseudomonadati</taxon>
        <taxon>Bacteroidota</taxon>
        <taxon>Flavobacteriia</taxon>
        <taxon>Flavobacteriales</taxon>
        <taxon>Flavobacteriaceae</taxon>
        <taxon>Flavobacterium</taxon>
    </lineage>
</organism>
<evidence type="ECO:0000313" key="3">
    <source>
        <dbReference type="Proteomes" id="UP001596287"/>
    </source>
</evidence>
<protein>
    <submittedName>
        <fullName evidence="2">DUF3575 domain-containing protein</fullName>
    </submittedName>
</protein>
<sequence>MKKIPLTLVFVILFCSNFFAQENSGFYFKSVSAGIGIVDGSKLSGGMNFNADGTLAYNQNLFSLSLTSGSDLNLIGDANRNFFTADVLYGREFSITRVFKIEAHAGIGYFHENYKNYETDFQEKDESSIGIPIKVKALFYITDHFAMGFNPNVNFNSVETIYSGNLIFQYNFGK</sequence>
<dbReference type="RefSeq" id="WP_379792817.1">
    <property type="nucleotide sequence ID" value="NZ_JBHSQB010000010.1"/>
</dbReference>
<evidence type="ECO:0000313" key="2">
    <source>
        <dbReference type="EMBL" id="MFC6097835.1"/>
    </source>
</evidence>
<dbReference type="EMBL" id="JBHSQB010000010">
    <property type="protein sequence ID" value="MFC6097835.1"/>
    <property type="molecule type" value="Genomic_DNA"/>
</dbReference>